<keyword evidence="2" id="KW-1185">Reference proteome</keyword>
<sequence length="161" mass="18250">MKCDKGLFIRRHITQSGNRCYHSSMSQVTITLKLKFSCLNHAKAKMFGEMTESNTRLANWLLTIPLPERRKLTTAKIETSLMSAIANQTIRHTTSGVGKKVKQYKSLPPEINKQNWSIHKVGETFSLSFPSIKATCASSSRSSIKALATNFRQVVSWRRFD</sequence>
<evidence type="ECO:0000313" key="1">
    <source>
        <dbReference type="EMBL" id="GET39587.1"/>
    </source>
</evidence>
<accession>A0AAV3X9S7</accession>
<reference evidence="1" key="1">
    <citation type="submission" date="2019-10" db="EMBL/GenBank/DDBJ databases">
        <title>Draft genome sequece of Microseira wollei NIES-4236.</title>
        <authorList>
            <person name="Yamaguchi H."/>
            <person name="Suzuki S."/>
            <person name="Kawachi M."/>
        </authorList>
    </citation>
    <scope>NUCLEOTIDE SEQUENCE</scope>
    <source>
        <strain evidence="1">NIES-4236</strain>
    </source>
</reference>
<proteinExistence type="predicted"/>
<gene>
    <name evidence="1" type="ORF">MiSe_43580</name>
</gene>
<organism evidence="1 2">
    <name type="scientific">Microseira wollei NIES-4236</name>
    <dbReference type="NCBI Taxonomy" id="2530354"/>
    <lineage>
        <taxon>Bacteria</taxon>
        <taxon>Bacillati</taxon>
        <taxon>Cyanobacteriota</taxon>
        <taxon>Cyanophyceae</taxon>
        <taxon>Oscillatoriophycideae</taxon>
        <taxon>Aerosakkonematales</taxon>
        <taxon>Aerosakkonemataceae</taxon>
        <taxon>Microseira</taxon>
    </lineage>
</organism>
<name>A0AAV3X9S7_9CYAN</name>
<dbReference type="RefSeq" id="WP_226585011.1">
    <property type="nucleotide sequence ID" value="NZ_BLAY01000069.1"/>
</dbReference>
<dbReference type="Proteomes" id="UP001050975">
    <property type="component" value="Unassembled WGS sequence"/>
</dbReference>
<comment type="caution">
    <text evidence="1">The sequence shown here is derived from an EMBL/GenBank/DDBJ whole genome shotgun (WGS) entry which is preliminary data.</text>
</comment>
<evidence type="ECO:0000313" key="2">
    <source>
        <dbReference type="Proteomes" id="UP001050975"/>
    </source>
</evidence>
<protein>
    <submittedName>
        <fullName evidence="1">Transposase, IS605 OrfB family protein</fullName>
    </submittedName>
</protein>
<dbReference type="EMBL" id="BLAY01000069">
    <property type="protein sequence ID" value="GET39587.1"/>
    <property type="molecule type" value="Genomic_DNA"/>
</dbReference>
<dbReference type="AlphaFoldDB" id="A0AAV3X9S7"/>